<dbReference type="Proteomes" id="UP001497482">
    <property type="component" value="Chromosome 7"/>
</dbReference>
<feature type="region of interest" description="Disordered" evidence="1">
    <location>
        <begin position="25"/>
        <end position="107"/>
    </location>
</feature>
<gene>
    <name evidence="2" type="ORF">KC01_LOCUS36907</name>
</gene>
<evidence type="ECO:0000256" key="1">
    <source>
        <dbReference type="SAM" id="MobiDB-lite"/>
    </source>
</evidence>
<accession>A0AAV2MAE9</accession>
<dbReference type="AlphaFoldDB" id="A0AAV2MAE9"/>
<protein>
    <submittedName>
        <fullName evidence="2">Uncharacterized protein</fullName>
    </submittedName>
</protein>
<reference evidence="2 3" key="1">
    <citation type="submission" date="2024-04" db="EMBL/GenBank/DDBJ databases">
        <authorList>
            <person name="Waldvogel A.-M."/>
            <person name="Schoenle A."/>
        </authorList>
    </citation>
    <scope>NUCLEOTIDE SEQUENCE [LARGE SCALE GENOMIC DNA]</scope>
</reference>
<sequence>MNRKEQGLLEVAPWTVLLSSAMGTLSSSRFPLTEKTKEPKPNQTGEKGSGPTGEEAGEGKAMLGQPQLQASPPALSPNHTPDTAAVLRGGGGWDSPSSMSPPPPLPP</sequence>
<evidence type="ECO:0000313" key="2">
    <source>
        <dbReference type="EMBL" id="CAL1610255.1"/>
    </source>
</evidence>
<dbReference type="EMBL" id="OZ035829">
    <property type="protein sequence ID" value="CAL1610255.1"/>
    <property type="molecule type" value="Genomic_DNA"/>
</dbReference>
<organism evidence="2 3">
    <name type="scientific">Knipowitschia caucasica</name>
    <name type="common">Caucasian dwarf goby</name>
    <name type="synonym">Pomatoschistus caucasicus</name>
    <dbReference type="NCBI Taxonomy" id="637954"/>
    <lineage>
        <taxon>Eukaryota</taxon>
        <taxon>Metazoa</taxon>
        <taxon>Chordata</taxon>
        <taxon>Craniata</taxon>
        <taxon>Vertebrata</taxon>
        <taxon>Euteleostomi</taxon>
        <taxon>Actinopterygii</taxon>
        <taxon>Neopterygii</taxon>
        <taxon>Teleostei</taxon>
        <taxon>Neoteleostei</taxon>
        <taxon>Acanthomorphata</taxon>
        <taxon>Gobiaria</taxon>
        <taxon>Gobiiformes</taxon>
        <taxon>Gobioidei</taxon>
        <taxon>Gobiidae</taxon>
        <taxon>Gobiinae</taxon>
        <taxon>Knipowitschia</taxon>
    </lineage>
</organism>
<name>A0AAV2MAE9_KNICA</name>
<keyword evidence="3" id="KW-1185">Reference proteome</keyword>
<evidence type="ECO:0000313" key="3">
    <source>
        <dbReference type="Proteomes" id="UP001497482"/>
    </source>
</evidence>
<proteinExistence type="predicted"/>